<dbReference type="PANTHER" id="PTHR33540">
    <property type="entry name" value="TRNA THREONYLCARBAMOYLADENOSINE BIOSYNTHESIS PROTEIN TSAE"/>
    <property type="match status" value="1"/>
</dbReference>
<dbReference type="PANTHER" id="PTHR33540:SF2">
    <property type="entry name" value="TRNA THREONYLCARBAMOYLADENOSINE BIOSYNTHESIS PROTEIN TSAE"/>
    <property type="match status" value="1"/>
</dbReference>
<dbReference type="Pfam" id="PF02367">
    <property type="entry name" value="TsaE"/>
    <property type="match status" value="1"/>
</dbReference>
<dbReference type="InterPro" id="IPR027417">
    <property type="entry name" value="P-loop_NTPase"/>
</dbReference>
<dbReference type="GO" id="GO:0046872">
    <property type="term" value="F:metal ion binding"/>
    <property type="evidence" value="ECO:0007669"/>
    <property type="project" value="UniProtKB-KW"/>
</dbReference>
<dbReference type="NCBIfam" id="TIGR00150">
    <property type="entry name" value="T6A_YjeE"/>
    <property type="match status" value="1"/>
</dbReference>
<comment type="subcellular location">
    <subcellularLocation>
        <location evidence="1">Cytoplasm</location>
    </subcellularLocation>
</comment>
<dbReference type="GO" id="GO:0002949">
    <property type="term" value="P:tRNA threonylcarbamoyladenosine modification"/>
    <property type="evidence" value="ECO:0007669"/>
    <property type="project" value="InterPro"/>
</dbReference>
<dbReference type="EMBL" id="UINC01084079">
    <property type="protein sequence ID" value="SVC30386.1"/>
    <property type="molecule type" value="Genomic_DNA"/>
</dbReference>
<keyword evidence="6" id="KW-0479">Metal-binding</keyword>
<evidence type="ECO:0000256" key="7">
    <source>
        <dbReference type="ARBA" id="ARBA00022741"/>
    </source>
</evidence>
<dbReference type="GO" id="GO:0005737">
    <property type="term" value="C:cytoplasm"/>
    <property type="evidence" value="ECO:0007669"/>
    <property type="project" value="UniProtKB-SubCell"/>
</dbReference>
<evidence type="ECO:0000256" key="2">
    <source>
        <dbReference type="ARBA" id="ARBA00007599"/>
    </source>
</evidence>
<organism evidence="11">
    <name type="scientific">marine metagenome</name>
    <dbReference type="NCBI Taxonomy" id="408172"/>
    <lineage>
        <taxon>unclassified sequences</taxon>
        <taxon>metagenomes</taxon>
        <taxon>ecological metagenomes</taxon>
    </lineage>
</organism>
<keyword evidence="4" id="KW-0963">Cytoplasm</keyword>
<gene>
    <name evidence="11" type="ORF">METZ01_LOCUS283240</name>
</gene>
<evidence type="ECO:0000256" key="9">
    <source>
        <dbReference type="ARBA" id="ARBA00022842"/>
    </source>
</evidence>
<sequence length="173" mass="18779">MTEEEANLVPAVSAKTSSVEETRDLASLLAKVFQAGDVVVLSGDLGAGKTAFTQGLGLALGVEHSITSPTFTLANRYEGELILNHLDVYRLEHFQEVEELGLSELIDTNSLTVIEWGDVISSVLTEGYLEITLSLGEGLNDRIIDFSPIGHKWLERESELVSLVSSFSTQIRG</sequence>
<keyword evidence="7" id="KW-0547">Nucleotide-binding</keyword>
<keyword evidence="9" id="KW-0460">Magnesium</keyword>
<dbReference type="AlphaFoldDB" id="A0A382L0V2"/>
<proteinExistence type="inferred from homology"/>
<keyword evidence="5" id="KW-0819">tRNA processing</keyword>
<dbReference type="Gene3D" id="3.40.50.300">
    <property type="entry name" value="P-loop containing nucleotide triphosphate hydrolases"/>
    <property type="match status" value="1"/>
</dbReference>
<evidence type="ECO:0000256" key="10">
    <source>
        <dbReference type="ARBA" id="ARBA00032441"/>
    </source>
</evidence>
<reference evidence="11" key="1">
    <citation type="submission" date="2018-05" db="EMBL/GenBank/DDBJ databases">
        <authorList>
            <person name="Lanie J.A."/>
            <person name="Ng W.-L."/>
            <person name="Kazmierczak K.M."/>
            <person name="Andrzejewski T.M."/>
            <person name="Davidsen T.M."/>
            <person name="Wayne K.J."/>
            <person name="Tettelin H."/>
            <person name="Glass J.I."/>
            <person name="Rusch D."/>
            <person name="Podicherti R."/>
            <person name="Tsui H.-C.T."/>
            <person name="Winkler M.E."/>
        </authorList>
    </citation>
    <scope>NUCLEOTIDE SEQUENCE</scope>
</reference>
<dbReference type="GO" id="GO:0005524">
    <property type="term" value="F:ATP binding"/>
    <property type="evidence" value="ECO:0007669"/>
    <property type="project" value="UniProtKB-KW"/>
</dbReference>
<dbReference type="SUPFAM" id="SSF52540">
    <property type="entry name" value="P-loop containing nucleoside triphosphate hydrolases"/>
    <property type="match status" value="1"/>
</dbReference>
<evidence type="ECO:0000256" key="8">
    <source>
        <dbReference type="ARBA" id="ARBA00022840"/>
    </source>
</evidence>
<dbReference type="InterPro" id="IPR003442">
    <property type="entry name" value="T6A_TsaE"/>
</dbReference>
<keyword evidence="8" id="KW-0067">ATP-binding</keyword>
<evidence type="ECO:0000256" key="5">
    <source>
        <dbReference type="ARBA" id="ARBA00022694"/>
    </source>
</evidence>
<comment type="similarity">
    <text evidence="2">Belongs to the TsaE family.</text>
</comment>
<evidence type="ECO:0000256" key="4">
    <source>
        <dbReference type="ARBA" id="ARBA00022490"/>
    </source>
</evidence>
<name>A0A382L0V2_9ZZZZ</name>
<protein>
    <recommendedName>
        <fullName evidence="3">tRNA threonylcarbamoyladenosine biosynthesis protein TsaE</fullName>
    </recommendedName>
    <alternativeName>
        <fullName evidence="10">t(6)A37 threonylcarbamoyladenosine biosynthesis protein TsaE</fullName>
    </alternativeName>
</protein>
<evidence type="ECO:0000313" key="11">
    <source>
        <dbReference type="EMBL" id="SVC30386.1"/>
    </source>
</evidence>
<evidence type="ECO:0000256" key="1">
    <source>
        <dbReference type="ARBA" id="ARBA00004496"/>
    </source>
</evidence>
<accession>A0A382L0V2</accession>
<evidence type="ECO:0000256" key="3">
    <source>
        <dbReference type="ARBA" id="ARBA00019010"/>
    </source>
</evidence>
<evidence type="ECO:0000256" key="6">
    <source>
        <dbReference type="ARBA" id="ARBA00022723"/>
    </source>
</evidence>